<evidence type="ECO:0000256" key="10">
    <source>
        <dbReference type="SAM" id="Phobius"/>
    </source>
</evidence>
<feature type="transmembrane region" description="Helical" evidence="10">
    <location>
        <begin position="237"/>
        <end position="264"/>
    </location>
</feature>
<comment type="caution">
    <text evidence="11">The sequence shown here is derived from an EMBL/GenBank/DDBJ whole genome shotgun (WGS) entry which is preliminary data.</text>
</comment>
<sequence length="470" mass="51542">MTTSSNNMFLVGSLPSVFMKTAAPIILMMLVNGSFSLVDAYFLGEYVGAHALAAVTSVFPAFMLLVALSSWVSAGFSSVMARLLGANKKDEAISAYGQAMTLSMFVCMVLILLFLVGGEQLVLFVNNGSASLSSMSYDYLSLMIFFSPLLFILTINSDSLRCEGQMAFMAVVPLLSVFFNIVFNYIFIAMLGWGVVGSVYGTLLAQTLSLLAVYLFRRYSKTALKVSIVRFTTNRKLWSDFLALGAPTSLSYVGVALSSAFILYNLQIWSNENYSMIVAAYGIITRIMTFIFLPLLGLSMAFQTILGNNIGAKEWLRSNSAIKIAIIIAFIYCVFCQLFVLLLKNQLGGVFVNDINVTTEVARILPIMSSALFLLGPLMMIGVVFQAMGDAKRAAILRLAKVYLFTLPLIFILPILFAETGIWLAGPSSELLALFLTIGVLYQRRKKLGNPFGLFFKTETANEINAKENN</sequence>
<feature type="transmembrane region" description="Helical" evidence="10">
    <location>
        <begin position="167"/>
        <end position="187"/>
    </location>
</feature>
<evidence type="ECO:0000256" key="4">
    <source>
        <dbReference type="ARBA" id="ARBA00022448"/>
    </source>
</evidence>
<keyword evidence="5" id="KW-1003">Cell membrane</keyword>
<feature type="transmembrane region" description="Helical" evidence="10">
    <location>
        <begin position="136"/>
        <end position="155"/>
    </location>
</feature>
<evidence type="ECO:0000256" key="8">
    <source>
        <dbReference type="ARBA" id="ARBA00023136"/>
    </source>
</evidence>
<keyword evidence="8 10" id="KW-0472">Membrane</keyword>
<reference evidence="11 12" key="1">
    <citation type="submission" date="2016-12" db="EMBL/GenBank/DDBJ databases">
        <title>Diversity of luminous bacteria.</title>
        <authorList>
            <person name="Yoshizawa S."/>
            <person name="Kogure K."/>
        </authorList>
    </citation>
    <scope>NUCLEOTIDE SEQUENCE [LARGE SCALE GENOMIC DNA]</scope>
    <source>
        <strain evidence="11 12">SA4-48</strain>
    </source>
</reference>
<accession>A0A2S7UQZ4</accession>
<feature type="transmembrane region" description="Helical" evidence="10">
    <location>
        <begin position="193"/>
        <end position="216"/>
    </location>
</feature>
<dbReference type="EMBL" id="MSCH01000003">
    <property type="protein sequence ID" value="PQJ52353.1"/>
    <property type="molecule type" value="Genomic_DNA"/>
</dbReference>
<keyword evidence="9" id="KW-0046">Antibiotic resistance</keyword>
<gene>
    <name evidence="11" type="ORF">BTO11_00925</name>
</gene>
<dbReference type="InterPro" id="IPR002528">
    <property type="entry name" value="MATE_fam"/>
</dbReference>
<proteinExistence type="inferred from homology"/>
<dbReference type="Pfam" id="PF01554">
    <property type="entry name" value="MatE"/>
    <property type="match status" value="2"/>
</dbReference>
<dbReference type="RefSeq" id="WP_105050812.1">
    <property type="nucleotide sequence ID" value="NZ_BMYG01000005.1"/>
</dbReference>
<protein>
    <recommendedName>
        <fullName evidence="3">Multidrug export protein MepA</fullName>
    </recommendedName>
</protein>
<evidence type="ECO:0000256" key="7">
    <source>
        <dbReference type="ARBA" id="ARBA00022989"/>
    </source>
</evidence>
<evidence type="ECO:0000256" key="5">
    <source>
        <dbReference type="ARBA" id="ARBA00022475"/>
    </source>
</evidence>
<dbReference type="NCBIfam" id="TIGR00797">
    <property type="entry name" value="matE"/>
    <property type="match status" value="1"/>
</dbReference>
<dbReference type="AlphaFoldDB" id="A0A2S7UQZ4"/>
<dbReference type="InterPro" id="IPR051327">
    <property type="entry name" value="MATE_MepA_subfamily"/>
</dbReference>
<evidence type="ECO:0000256" key="6">
    <source>
        <dbReference type="ARBA" id="ARBA00022692"/>
    </source>
</evidence>
<keyword evidence="12" id="KW-1185">Reference proteome</keyword>
<organism evidence="11 12">
    <name type="scientific">Psychrosphaera saromensis</name>
    <dbReference type="NCBI Taxonomy" id="716813"/>
    <lineage>
        <taxon>Bacteria</taxon>
        <taxon>Pseudomonadati</taxon>
        <taxon>Pseudomonadota</taxon>
        <taxon>Gammaproteobacteria</taxon>
        <taxon>Alteromonadales</taxon>
        <taxon>Pseudoalteromonadaceae</taxon>
        <taxon>Psychrosphaera</taxon>
    </lineage>
</organism>
<keyword evidence="7 10" id="KW-1133">Transmembrane helix</keyword>
<feature type="transmembrane region" description="Helical" evidence="10">
    <location>
        <begin position="397"/>
        <end position="416"/>
    </location>
</feature>
<keyword evidence="4" id="KW-0813">Transport</keyword>
<dbReference type="GO" id="GO:0005886">
    <property type="term" value="C:plasma membrane"/>
    <property type="evidence" value="ECO:0007669"/>
    <property type="project" value="UniProtKB-SubCell"/>
</dbReference>
<evidence type="ECO:0000256" key="1">
    <source>
        <dbReference type="ARBA" id="ARBA00004429"/>
    </source>
</evidence>
<dbReference type="InterPro" id="IPR048279">
    <property type="entry name" value="MdtK-like"/>
</dbReference>
<feature type="transmembrane region" description="Helical" evidence="10">
    <location>
        <begin position="276"/>
        <end position="302"/>
    </location>
</feature>
<dbReference type="GO" id="GO:0042910">
    <property type="term" value="F:xenobiotic transmembrane transporter activity"/>
    <property type="evidence" value="ECO:0007669"/>
    <property type="project" value="InterPro"/>
</dbReference>
<comment type="similarity">
    <text evidence="2">Belongs to the multi antimicrobial extrusion (MATE) (TC 2.A.66.1) family. MepA subfamily.</text>
</comment>
<dbReference type="PANTHER" id="PTHR43823">
    <property type="entry name" value="SPORULATION PROTEIN YKVU"/>
    <property type="match status" value="1"/>
</dbReference>
<dbReference type="Proteomes" id="UP000239007">
    <property type="component" value="Unassembled WGS sequence"/>
</dbReference>
<evidence type="ECO:0000256" key="3">
    <source>
        <dbReference type="ARBA" id="ARBA00022106"/>
    </source>
</evidence>
<evidence type="ECO:0000256" key="2">
    <source>
        <dbReference type="ARBA" id="ARBA00008417"/>
    </source>
</evidence>
<comment type="subcellular location">
    <subcellularLocation>
        <location evidence="1">Cell inner membrane</location>
        <topology evidence="1">Multi-pass membrane protein</topology>
    </subcellularLocation>
</comment>
<evidence type="ECO:0000313" key="11">
    <source>
        <dbReference type="EMBL" id="PQJ52353.1"/>
    </source>
</evidence>
<dbReference type="GO" id="GO:0015297">
    <property type="term" value="F:antiporter activity"/>
    <property type="evidence" value="ECO:0007669"/>
    <property type="project" value="InterPro"/>
</dbReference>
<feature type="transmembrane region" description="Helical" evidence="10">
    <location>
        <begin position="322"/>
        <end position="343"/>
    </location>
</feature>
<dbReference type="CDD" id="cd13143">
    <property type="entry name" value="MATE_MepA_like"/>
    <property type="match status" value="1"/>
</dbReference>
<dbReference type="OrthoDB" id="9806302at2"/>
<evidence type="ECO:0000313" key="12">
    <source>
        <dbReference type="Proteomes" id="UP000239007"/>
    </source>
</evidence>
<dbReference type="GO" id="GO:0046677">
    <property type="term" value="P:response to antibiotic"/>
    <property type="evidence" value="ECO:0007669"/>
    <property type="project" value="UniProtKB-KW"/>
</dbReference>
<keyword evidence="6 10" id="KW-0812">Transmembrane</keyword>
<dbReference type="InterPro" id="IPR045070">
    <property type="entry name" value="MATE_MepA-like"/>
</dbReference>
<feature type="transmembrane region" description="Helical" evidence="10">
    <location>
        <begin position="49"/>
        <end position="72"/>
    </location>
</feature>
<dbReference type="PIRSF" id="PIRSF006603">
    <property type="entry name" value="DinF"/>
    <property type="match status" value="1"/>
</dbReference>
<name>A0A2S7UQZ4_9GAMM</name>
<evidence type="ECO:0000256" key="9">
    <source>
        <dbReference type="ARBA" id="ARBA00023251"/>
    </source>
</evidence>
<dbReference type="PANTHER" id="PTHR43823:SF3">
    <property type="entry name" value="MULTIDRUG EXPORT PROTEIN MEPA"/>
    <property type="match status" value="1"/>
</dbReference>
<feature type="transmembrane region" description="Helical" evidence="10">
    <location>
        <begin position="422"/>
        <end position="442"/>
    </location>
</feature>
<feature type="transmembrane region" description="Helical" evidence="10">
    <location>
        <begin position="363"/>
        <end position="385"/>
    </location>
</feature>
<feature type="transmembrane region" description="Helical" evidence="10">
    <location>
        <begin position="93"/>
        <end position="116"/>
    </location>
</feature>